<dbReference type="WBParaSite" id="nRc.2.0.1.t38020-RA">
    <property type="protein sequence ID" value="nRc.2.0.1.t38020-RA"/>
    <property type="gene ID" value="nRc.2.0.1.g38020"/>
</dbReference>
<organism evidence="1 2">
    <name type="scientific">Romanomermis culicivorax</name>
    <name type="common">Nematode worm</name>
    <dbReference type="NCBI Taxonomy" id="13658"/>
    <lineage>
        <taxon>Eukaryota</taxon>
        <taxon>Metazoa</taxon>
        <taxon>Ecdysozoa</taxon>
        <taxon>Nematoda</taxon>
        <taxon>Enoplea</taxon>
        <taxon>Dorylaimia</taxon>
        <taxon>Mermithida</taxon>
        <taxon>Mermithoidea</taxon>
        <taxon>Mermithidae</taxon>
        <taxon>Romanomermis</taxon>
    </lineage>
</organism>
<keyword evidence="1" id="KW-1185">Reference proteome</keyword>
<evidence type="ECO:0000313" key="1">
    <source>
        <dbReference type="Proteomes" id="UP000887565"/>
    </source>
</evidence>
<evidence type="ECO:0000313" key="2">
    <source>
        <dbReference type="WBParaSite" id="nRc.2.0.1.t38020-RA"/>
    </source>
</evidence>
<proteinExistence type="predicted"/>
<accession>A0A915KI04</accession>
<sequence length="189" mass="20677">MIICGWTPSSTKGLAFFKNSDAKSTTLVVPSPTLEIFCFFDIKMKIFDQKKIDSLQHPAIWRYRPTFWRLGIECPKTAHEHKKQKFTRKENILGYSKILHFRLDGSVAVGGGGGPRLSNSSSISRNCFIRTSKGIWARSWAAFISASKAASLTLSFCDCCCCSLALAADSCAAFLTEISASASFGLGAL</sequence>
<name>A0A915KI04_ROMCU</name>
<reference evidence="2" key="1">
    <citation type="submission" date="2022-11" db="UniProtKB">
        <authorList>
            <consortium name="WormBaseParasite"/>
        </authorList>
    </citation>
    <scope>IDENTIFICATION</scope>
</reference>
<protein>
    <submittedName>
        <fullName evidence="2">Uncharacterized protein</fullName>
    </submittedName>
</protein>
<dbReference type="AlphaFoldDB" id="A0A915KI04"/>
<dbReference type="Proteomes" id="UP000887565">
    <property type="component" value="Unplaced"/>
</dbReference>